<dbReference type="Gene3D" id="1.10.10.10">
    <property type="entry name" value="Winged helix-like DNA-binding domain superfamily/Winged helix DNA-binding domain"/>
    <property type="match status" value="1"/>
</dbReference>
<dbReference type="GO" id="GO:0003700">
    <property type="term" value="F:DNA-binding transcription factor activity"/>
    <property type="evidence" value="ECO:0007669"/>
    <property type="project" value="InterPro"/>
</dbReference>
<name>A0A0M6ZE68_9HYPH</name>
<accession>A0A0M6ZE68</accession>
<evidence type="ECO:0000259" key="1">
    <source>
        <dbReference type="PROSITE" id="PS50987"/>
    </source>
</evidence>
<sequence length="112" mass="12548">MTVQQMAQLDATFSALSDGTRRAIVTRLADGEATLSDLATPFDMSLTAVSKHLRVLSDAGLVDIEKRGRTRHCRLRGAPIKEAVDWLSKYESFWIDRFDALARHLAKEDSEK</sequence>
<dbReference type="InterPro" id="IPR001845">
    <property type="entry name" value="HTH_ArsR_DNA-bd_dom"/>
</dbReference>
<organism evidence="2 3">
    <name type="scientific">Roseibium album</name>
    <dbReference type="NCBI Taxonomy" id="311410"/>
    <lineage>
        <taxon>Bacteria</taxon>
        <taxon>Pseudomonadati</taxon>
        <taxon>Pseudomonadota</taxon>
        <taxon>Alphaproteobacteria</taxon>
        <taxon>Hyphomicrobiales</taxon>
        <taxon>Stappiaceae</taxon>
        <taxon>Roseibium</taxon>
    </lineage>
</organism>
<dbReference type="SUPFAM" id="SSF46785">
    <property type="entry name" value="Winged helix' DNA-binding domain"/>
    <property type="match status" value="1"/>
</dbReference>
<keyword evidence="3" id="KW-1185">Reference proteome</keyword>
<dbReference type="PRINTS" id="PR00778">
    <property type="entry name" value="HTHARSR"/>
</dbReference>
<dbReference type="PANTHER" id="PTHR38600:SF2">
    <property type="entry name" value="SLL0088 PROTEIN"/>
    <property type="match status" value="1"/>
</dbReference>
<dbReference type="PROSITE" id="PS50987">
    <property type="entry name" value="HTH_ARSR_2"/>
    <property type="match status" value="1"/>
</dbReference>
<evidence type="ECO:0000313" key="2">
    <source>
        <dbReference type="EMBL" id="CTQ76551.1"/>
    </source>
</evidence>
<dbReference type="NCBIfam" id="NF033788">
    <property type="entry name" value="HTH_metalloreg"/>
    <property type="match status" value="1"/>
</dbReference>
<gene>
    <name evidence="2" type="primary">sdpR_6</name>
    <name evidence="2" type="ORF">LA5096_04789</name>
</gene>
<dbReference type="EMBL" id="CXWC01000013">
    <property type="protein sequence ID" value="CTQ76551.1"/>
    <property type="molecule type" value="Genomic_DNA"/>
</dbReference>
<dbReference type="OrthoDB" id="9790747at2"/>
<reference evidence="3" key="1">
    <citation type="submission" date="2015-07" db="EMBL/GenBank/DDBJ databases">
        <authorList>
            <person name="Rodrigo-Torres Lidia"/>
            <person name="Arahal R.David."/>
        </authorList>
    </citation>
    <scope>NUCLEOTIDE SEQUENCE [LARGE SCALE GENOMIC DNA]</scope>
    <source>
        <strain evidence="3">CECT 5096</strain>
    </source>
</reference>
<dbReference type="InterPro" id="IPR036390">
    <property type="entry name" value="WH_DNA-bd_sf"/>
</dbReference>
<dbReference type="Pfam" id="PF12840">
    <property type="entry name" value="HTH_20"/>
    <property type="match status" value="1"/>
</dbReference>
<dbReference type="InterPro" id="IPR011991">
    <property type="entry name" value="ArsR-like_HTH"/>
</dbReference>
<dbReference type="PANTHER" id="PTHR38600">
    <property type="entry name" value="TRANSCRIPTIONAL REGULATORY PROTEIN"/>
    <property type="match status" value="1"/>
</dbReference>
<dbReference type="InterPro" id="IPR036388">
    <property type="entry name" value="WH-like_DNA-bd_sf"/>
</dbReference>
<proteinExistence type="predicted"/>
<feature type="domain" description="HTH arsR-type" evidence="1">
    <location>
        <begin position="1"/>
        <end position="95"/>
    </location>
</feature>
<dbReference type="CDD" id="cd00090">
    <property type="entry name" value="HTH_ARSR"/>
    <property type="match status" value="1"/>
</dbReference>
<dbReference type="SMART" id="SM00418">
    <property type="entry name" value="HTH_ARSR"/>
    <property type="match status" value="1"/>
</dbReference>
<dbReference type="AlphaFoldDB" id="A0A0M6ZE68"/>
<dbReference type="Proteomes" id="UP000049983">
    <property type="component" value="Unassembled WGS sequence"/>
</dbReference>
<protein>
    <submittedName>
        <fullName evidence="2">Transcriptional repressor SdpR</fullName>
    </submittedName>
</protein>
<evidence type="ECO:0000313" key="3">
    <source>
        <dbReference type="Proteomes" id="UP000049983"/>
    </source>
</evidence>
<dbReference type="STRING" id="311410.LA5095_03507"/>